<sequence length="87" mass="9365">MSLEEKRAAYYIAYGSYGPRANDKAINTKVGAYMAGITLLSVTIWQLWLPRLPVTSAGTPEGKAATKEAMIEEGLNPIFGTASKNAK</sequence>
<feature type="transmembrane region" description="Helical" evidence="3">
    <location>
        <begin position="30"/>
        <end position="48"/>
    </location>
</feature>
<accession>A0A139AE67</accession>
<dbReference type="EMBL" id="KQ965764">
    <property type="protein sequence ID" value="KXS15112.1"/>
    <property type="molecule type" value="Genomic_DNA"/>
</dbReference>
<dbReference type="InterPro" id="IPR004203">
    <property type="entry name" value="Cyt_c_oxidase_su4_fam"/>
</dbReference>
<keyword evidence="3" id="KW-0812">Transmembrane</keyword>
<evidence type="ECO:0000256" key="2">
    <source>
        <dbReference type="ARBA" id="ARBA00023128"/>
    </source>
</evidence>
<dbReference type="AlphaFoldDB" id="A0A139AE67"/>
<dbReference type="GO" id="GO:0006123">
    <property type="term" value="P:mitochondrial electron transport, cytochrome c to oxygen"/>
    <property type="evidence" value="ECO:0007669"/>
    <property type="project" value="InterPro"/>
</dbReference>
<proteinExistence type="predicted"/>
<comment type="subcellular location">
    <subcellularLocation>
        <location evidence="1">Mitochondrion</location>
    </subcellularLocation>
</comment>
<dbReference type="Pfam" id="PF02936">
    <property type="entry name" value="COX4"/>
    <property type="match status" value="1"/>
</dbReference>
<keyword evidence="3" id="KW-0472">Membrane</keyword>
<evidence type="ECO:0000313" key="4">
    <source>
        <dbReference type="EMBL" id="KXS15112.1"/>
    </source>
</evidence>
<reference evidence="4 5" key="1">
    <citation type="journal article" date="2015" name="Genome Biol. Evol.">
        <title>Phylogenomic analyses indicate that early fungi evolved digesting cell walls of algal ancestors of land plants.</title>
        <authorList>
            <person name="Chang Y."/>
            <person name="Wang S."/>
            <person name="Sekimoto S."/>
            <person name="Aerts A.L."/>
            <person name="Choi C."/>
            <person name="Clum A."/>
            <person name="LaButti K.M."/>
            <person name="Lindquist E.A."/>
            <person name="Yee Ngan C."/>
            <person name="Ohm R.A."/>
            <person name="Salamov A.A."/>
            <person name="Grigoriev I.V."/>
            <person name="Spatafora J.W."/>
            <person name="Berbee M.L."/>
        </authorList>
    </citation>
    <scope>NUCLEOTIDE SEQUENCE [LARGE SCALE GENOMIC DNA]</scope>
    <source>
        <strain evidence="4 5">JEL478</strain>
    </source>
</reference>
<dbReference type="Proteomes" id="UP000070544">
    <property type="component" value="Unassembled WGS sequence"/>
</dbReference>
<dbReference type="GO" id="GO:0045277">
    <property type="term" value="C:respiratory chain complex IV"/>
    <property type="evidence" value="ECO:0007669"/>
    <property type="project" value="InterPro"/>
</dbReference>
<evidence type="ECO:0000256" key="3">
    <source>
        <dbReference type="SAM" id="Phobius"/>
    </source>
</evidence>
<dbReference type="Gene3D" id="1.10.442.10">
    <property type="entry name" value="Cytochrome c oxidase subunit IV"/>
    <property type="match status" value="1"/>
</dbReference>
<keyword evidence="2" id="KW-0496">Mitochondrion</keyword>
<dbReference type="GO" id="GO:0005739">
    <property type="term" value="C:mitochondrion"/>
    <property type="evidence" value="ECO:0007669"/>
    <property type="project" value="UniProtKB-SubCell"/>
</dbReference>
<name>A0A139AE67_GONPJ</name>
<keyword evidence="3" id="KW-1133">Transmembrane helix</keyword>
<gene>
    <name evidence="4" type="ORF">M427DRAFT_56996</name>
</gene>
<keyword evidence="5" id="KW-1185">Reference proteome</keyword>
<protein>
    <submittedName>
        <fullName evidence="4">Uncharacterized protein</fullName>
    </submittedName>
</protein>
<evidence type="ECO:0000256" key="1">
    <source>
        <dbReference type="ARBA" id="ARBA00004173"/>
    </source>
</evidence>
<organism evidence="4 5">
    <name type="scientific">Gonapodya prolifera (strain JEL478)</name>
    <name type="common">Monoblepharis prolifera</name>
    <dbReference type="NCBI Taxonomy" id="1344416"/>
    <lineage>
        <taxon>Eukaryota</taxon>
        <taxon>Fungi</taxon>
        <taxon>Fungi incertae sedis</taxon>
        <taxon>Chytridiomycota</taxon>
        <taxon>Chytridiomycota incertae sedis</taxon>
        <taxon>Monoblepharidomycetes</taxon>
        <taxon>Monoblepharidales</taxon>
        <taxon>Gonapodyaceae</taxon>
        <taxon>Gonapodya</taxon>
    </lineage>
</organism>
<dbReference type="SUPFAM" id="SSF81406">
    <property type="entry name" value="Mitochondrial cytochrome c oxidase subunit IV"/>
    <property type="match status" value="1"/>
</dbReference>
<dbReference type="OrthoDB" id="186013at2759"/>
<dbReference type="InterPro" id="IPR036639">
    <property type="entry name" value="Cyt_c_oxidase_su4_sf"/>
</dbReference>
<evidence type="ECO:0000313" key="5">
    <source>
        <dbReference type="Proteomes" id="UP000070544"/>
    </source>
</evidence>